<feature type="compositionally biased region" description="Low complexity" evidence="1">
    <location>
        <begin position="335"/>
        <end position="350"/>
    </location>
</feature>
<proteinExistence type="predicted"/>
<name>A0AAW2JLG5_9LAMI</name>
<organism evidence="3">
    <name type="scientific">Sesamum calycinum</name>
    <dbReference type="NCBI Taxonomy" id="2727403"/>
    <lineage>
        <taxon>Eukaryota</taxon>
        <taxon>Viridiplantae</taxon>
        <taxon>Streptophyta</taxon>
        <taxon>Embryophyta</taxon>
        <taxon>Tracheophyta</taxon>
        <taxon>Spermatophyta</taxon>
        <taxon>Magnoliopsida</taxon>
        <taxon>eudicotyledons</taxon>
        <taxon>Gunneridae</taxon>
        <taxon>Pentapetalae</taxon>
        <taxon>asterids</taxon>
        <taxon>lamiids</taxon>
        <taxon>Lamiales</taxon>
        <taxon>Pedaliaceae</taxon>
        <taxon>Sesamum</taxon>
    </lineage>
</organism>
<evidence type="ECO:0000256" key="1">
    <source>
        <dbReference type="SAM" id="MobiDB-lite"/>
    </source>
</evidence>
<dbReference type="Pfam" id="PF13960">
    <property type="entry name" value="DUF4218"/>
    <property type="match status" value="1"/>
</dbReference>
<accession>A0AAW2JLG5</accession>
<dbReference type="InterPro" id="IPR025452">
    <property type="entry name" value="DUF4218"/>
</dbReference>
<dbReference type="EMBL" id="JACGWM010001189">
    <property type="protein sequence ID" value="KAL0294460.1"/>
    <property type="molecule type" value="Genomic_DNA"/>
</dbReference>
<dbReference type="AlphaFoldDB" id="A0AAW2JLG5"/>
<feature type="compositionally biased region" description="Pro residues" evidence="1">
    <location>
        <begin position="378"/>
        <end position="387"/>
    </location>
</feature>
<reference evidence="3" key="1">
    <citation type="submission" date="2020-06" db="EMBL/GenBank/DDBJ databases">
        <authorList>
            <person name="Li T."/>
            <person name="Hu X."/>
            <person name="Zhang T."/>
            <person name="Song X."/>
            <person name="Zhang H."/>
            <person name="Dai N."/>
            <person name="Sheng W."/>
            <person name="Hou X."/>
            <person name="Wei L."/>
        </authorList>
    </citation>
    <scope>NUCLEOTIDE SEQUENCE</scope>
    <source>
        <strain evidence="3">KEN8</strain>
        <tissue evidence="3">Leaf</tissue>
    </source>
</reference>
<gene>
    <name evidence="3" type="ORF">Scaly_3121300</name>
</gene>
<evidence type="ECO:0000259" key="2">
    <source>
        <dbReference type="Pfam" id="PF13960"/>
    </source>
</evidence>
<reference evidence="3" key="2">
    <citation type="journal article" date="2024" name="Plant">
        <title>Genomic evolution and insights into agronomic trait innovations of Sesamum species.</title>
        <authorList>
            <person name="Miao H."/>
            <person name="Wang L."/>
            <person name="Qu L."/>
            <person name="Liu H."/>
            <person name="Sun Y."/>
            <person name="Le M."/>
            <person name="Wang Q."/>
            <person name="Wei S."/>
            <person name="Zheng Y."/>
            <person name="Lin W."/>
            <person name="Duan Y."/>
            <person name="Cao H."/>
            <person name="Xiong S."/>
            <person name="Wang X."/>
            <person name="Wei L."/>
            <person name="Li C."/>
            <person name="Ma Q."/>
            <person name="Ju M."/>
            <person name="Zhao R."/>
            <person name="Li G."/>
            <person name="Mu C."/>
            <person name="Tian Q."/>
            <person name="Mei H."/>
            <person name="Zhang T."/>
            <person name="Gao T."/>
            <person name="Zhang H."/>
        </authorList>
    </citation>
    <scope>NUCLEOTIDE SEQUENCE</scope>
    <source>
        <strain evidence="3">KEN8</strain>
    </source>
</reference>
<feature type="region of interest" description="Disordered" evidence="1">
    <location>
        <begin position="335"/>
        <end position="389"/>
    </location>
</feature>
<comment type="caution">
    <text evidence="3">The sequence shown here is derived from an EMBL/GenBank/DDBJ whole genome shotgun (WGS) entry which is preliminary data.</text>
</comment>
<dbReference type="PANTHER" id="PTHR48258:SF3">
    <property type="entry name" value="FK506-BINDING PROTEIN 4-LIKE ISOFORM X1"/>
    <property type="match status" value="1"/>
</dbReference>
<protein>
    <recommendedName>
        <fullName evidence="2">DUF4218 domain-containing protein</fullName>
    </recommendedName>
</protein>
<sequence length="617" mass="70970">MPKTVYILDLEQKRRICEWITHLKFSDGYTSNLARCVNMKEGQPSIPDSMFDDSRCEQARVGGPIQYRWMYPFERFLRGLKIKVKDKSHVEASIVEAYLVEEISLFTSHYFEPQVLRKRNMPSRNDDLVMNDTRIQQSIFNYLGQASGATRKRWLSGSEQHIIKTYILTNREIVTPYYDVGKSTFNCGVSVKSSSYTDTNSDFYEILEEVHPRYHLVDVNCKKYTERKEPFILTQQVVQVYYTKYPSMKRDKVDWLVVYKIKARRVIDDSRWTEIAFQEDETIPTSQVSYGNHNYELHDQMWYASKTTWSWPWLRPVTSSSTIRCFPDWGSSLSTIPTTTTTPPSVAPQTLNDAEPSGASPAPKEAGQQSTLPVATLAPPPPVPPPSACQSGRRFNELINVITYWWDCDDESIWVFHMFTEKYIRKTFSVTQSSLVRLLWLANEIWLKGVLGQQGFPSGVLEDQGELGGKSNRVIHCVPQRILLYRYAQEEVELGVLPTQMEVFERCYKKKEDGGWSSPRVTEEKFQKLLEEHQPQPTIDEGHTVAESKGKVKGRVFGLSSETHFSSRAYTSLLLPPPTLPPPPLNLAVEDRIGRLKEMMANMIIMMREIRASSSIA</sequence>
<dbReference type="PANTHER" id="PTHR48258">
    <property type="entry name" value="DUF4218 DOMAIN-CONTAINING PROTEIN-RELATED"/>
    <property type="match status" value="1"/>
</dbReference>
<evidence type="ECO:0000313" key="3">
    <source>
        <dbReference type="EMBL" id="KAL0294460.1"/>
    </source>
</evidence>
<feature type="domain" description="DUF4218" evidence="2">
    <location>
        <begin position="57"/>
        <end position="125"/>
    </location>
</feature>